<evidence type="ECO:0000313" key="2">
    <source>
        <dbReference type="EMBL" id="QGA27766.1"/>
    </source>
</evidence>
<evidence type="ECO:0008006" key="4">
    <source>
        <dbReference type="Google" id="ProtNLM"/>
    </source>
</evidence>
<evidence type="ECO:0000313" key="3">
    <source>
        <dbReference type="Proteomes" id="UP000326921"/>
    </source>
</evidence>
<dbReference type="AlphaFoldDB" id="A0A5Q0QDZ5"/>
<gene>
    <name evidence="2" type="ORF">GFH32_16185</name>
</gene>
<dbReference type="Proteomes" id="UP000326921">
    <property type="component" value="Chromosome"/>
</dbReference>
<dbReference type="RefSeq" id="WP_153512593.1">
    <property type="nucleotide sequence ID" value="NZ_CP045652.1"/>
</dbReference>
<keyword evidence="1" id="KW-0472">Membrane</keyword>
<accession>A0A5Q0QDZ5</accession>
<dbReference type="EMBL" id="CP045652">
    <property type="protein sequence ID" value="QGA27766.1"/>
    <property type="molecule type" value="Genomic_DNA"/>
</dbReference>
<proteinExistence type="predicted"/>
<evidence type="ECO:0000256" key="1">
    <source>
        <dbReference type="SAM" id="Phobius"/>
    </source>
</evidence>
<dbReference type="KEGG" id="sphe:GFH32_16185"/>
<keyword evidence="1" id="KW-1133">Transmembrane helix</keyword>
<organism evidence="2 3">
    <name type="scientific">Sphingobacterium zhuxiongii</name>
    <dbReference type="NCBI Taxonomy" id="2662364"/>
    <lineage>
        <taxon>Bacteria</taxon>
        <taxon>Pseudomonadati</taxon>
        <taxon>Bacteroidota</taxon>
        <taxon>Sphingobacteriia</taxon>
        <taxon>Sphingobacteriales</taxon>
        <taxon>Sphingobacteriaceae</taxon>
        <taxon>Sphingobacterium</taxon>
    </lineage>
</organism>
<name>A0A5Q0QDZ5_9SPHI</name>
<feature type="transmembrane region" description="Helical" evidence="1">
    <location>
        <begin position="7"/>
        <end position="26"/>
    </location>
</feature>
<sequence>MKNKKNIVLYIYMFLIVAIIPSQPIFAQSGSISDKIWNAVGGKNKWDDTNFMMFTVSGNSKFNTISTERKFLLDKKTGDVRFEGSIKNEAVVLLFNVRTQKLSAVFNDNGANLPIQEYKDDLPNIIEQYNQDLKVLSLPVTLLSNSTLSDQTESKIINAERLKKINFNNFLGKAGSIYVNEETGLIKRIDVDSKSYTVNGYKDIGSGLVLPTSFKGSSDSITYQKVASFTDMERQKFKTF</sequence>
<keyword evidence="3" id="KW-1185">Reference proteome</keyword>
<reference evidence="2 3" key="1">
    <citation type="submission" date="2019-10" db="EMBL/GenBank/DDBJ databases">
        <authorList>
            <person name="Dong K."/>
        </authorList>
    </citation>
    <scope>NUCLEOTIDE SEQUENCE [LARGE SCALE GENOMIC DNA]</scope>
    <source>
        <strain evidence="3">dk4302</strain>
    </source>
</reference>
<keyword evidence="1" id="KW-0812">Transmembrane</keyword>
<protein>
    <recommendedName>
        <fullName evidence="4">DUF4292 domain-containing protein</fullName>
    </recommendedName>
</protein>